<comment type="caution">
    <text evidence="3">The sequence shown here is derived from an EMBL/GenBank/DDBJ whole genome shotgun (WGS) entry which is preliminary data.</text>
</comment>
<keyword evidence="2" id="KW-1133">Transmembrane helix</keyword>
<keyword evidence="4" id="KW-1185">Reference proteome</keyword>
<evidence type="ECO:0000313" key="3">
    <source>
        <dbReference type="EMBL" id="KAJ9189180.1"/>
    </source>
</evidence>
<keyword evidence="2" id="KW-0812">Transmembrane</keyword>
<dbReference type="PANTHER" id="PTHR38519">
    <property type="entry name" value="PRA1 FAMILY PROTEIN"/>
    <property type="match status" value="1"/>
</dbReference>
<reference evidence="3" key="1">
    <citation type="journal article" date="2023" name="Plant Biotechnol. J.">
        <title>Chromosome-level wild Hevea brasiliensis genome provides new tools for genomic-assisted breeding and valuable loci to elevate rubber yield.</title>
        <authorList>
            <person name="Cheng H."/>
            <person name="Song X."/>
            <person name="Hu Y."/>
            <person name="Wu T."/>
            <person name="Yang Q."/>
            <person name="An Z."/>
            <person name="Feng S."/>
            <person name="Deng Z."/>
            <person name="Wu W."/>
            <person name="Zeng X."/>
            <person name="Tu M."/>
            <person name="Wang X."/>
            <person name="Huang H."/>
        </authorList>
    </citation>
    <scope>NUCLEOTIDE SEQUENCE</scope>
    <source>
        <strain evidence="3">MT/VB/25A 57/8</strain>
    </source>
</reference>
<organism evidence="3 4">
    <name type="scientific">Hevea brasiliensis</name>
    <name type="common">Para rubber tree</name>
    <name type="synonym">Siphonia brasiliensis</name>
    <dbReference type="NCBI Taxonomy" id="3981"/>
    <lineage>
        <taxon>Eukaryota</taxon>
        <taxon>Viridiplantae</taxon>
        <taxon>Streptophyta</taxon>
        <taxon>Embryophyta</taxon>
        <taxon>Tracheophyta</taxon>
        <taxon>Spermatophyta</taxon>
        <taxon>Magnoliopsida</taxon>
        <taxon>eudicotyledons</taxon>
        <taxon>Gunneridae</taxon>
        <taxon>Pentapetalae</taxon>
        <taxon>rosids</taxon>
        <taxon>fabids</taxon>
        <taxon>Malpighiales</taxon>
        <taxon>Euphorbiaceae</taxon>
        <taxon>Crotonoideae</taxon>
        <taxon>Micrandreae</taxon>
        <taxon>Hevea</taxon>
    </lineage>
</organism>
<evidence type="ECO:0000256" key="1">
    <source>
        <dbReference type="SAM" id="MobiDB-lite"/>
    </source>
</evidence>
<proteinExistence type="predicted"/>
<evidence type="ECO:0008006" key="5">
    <source>
        <dbReference type="Google" id="ProtNLM"/>
    </source>
</evidence>
<dbReference type="Proteomes" id="UP001174677">
    <property type="component" value="Chromosome 1"/>
</dbReference>
<dbReference type="PANTHER" id="PTHR38519:SF3">
    <property type="entry name" value="PRA1 FAMILY PROTEIN"/>
    <property type="match status" value="1"/>
</dbReference>
<name>A0ABQ9NB65_HEVBR</name>
<accession>A0ABQ9NB65</accession>
<feature type="region of interest" description="Disordered" evidence="1">
    <location>
        <begin position="1"/>
        <end position="27"/>
    </location>
</feature>
<evidence type="ECO:0000256" key="2">
    <source>
        <dbReference type="SAM" id="Phobius"/>
    </source>
</evidence>
<sequence>MASYGAIQRPSAATRSVSTVDSGDLRDSTTGTNWNDFKHAELKLVCPFKISSSPEAAAQRIIRNLSHFTLYYTHCVWIIVFISLIPK</sequence>
<feature type="transmembrane region" description="Helical" evidence="2">
    <location>
        <begin position="68"/>
        <end position="85"/>
    </location>
</feature>
<evidence type="ECO:0000313" key="4">
    <source>
        <dbReference type="Proteomes" id="UP001174677"/>
    </source>
</evidence>
<gene>
    <name evidence="3" type="ORF">P3X46_000506</name>
</gene>
<feature type="compositionally biased region" description="Polar residues" evidence="1">
    <location>
        <begin position="11"/>
        <end position="21"/>
    </location>
</feature>
<protein>
    <recommendedName>
        <fullName evidence="5">PRA1 family protein</fullName>
    </recommendedName>
</protein>
<dbReference type="EMBL" id="JARPOI010000001">
    <property type="protein sequence ID" value="KAJ9189180.1"/>
    <property type="molecule type" value="Genomic_DNA"/>
</dbReference>
<keyword evidence="2" id="KW-0472">Membrane</keyword>